<keyword evidence="2" id="KW-0235">DNA replication</keyword>
<dbReference type="InterPro" id="IPR001098">
    <property type="entry name" value="DNA-dir_DNA_pol_A_palm_dom"/>
</dbReference>
<organism evidence="5 6">
    <name type="scientific">Bacillus selenitireducens (strain ATCC 700615 / DSM 15326 / MLS10)</name>
    <dbReference type="NCBI Taxonomy" id="439292"/>
    <lineage>
        <taxon>Bacteria</taxon>
        <taxon>Bacillati</taxon>
        <taxon>Bacillota</taxon>
        <taxon>Bacilli</taxon>
        <taxon>Bacillales</taxon>
        <taxon>Bacillaceae</taxon>
        <taxon>Salisediminibacterium</taxon>
    </lineage>
</organism>
<dbReference type="HOGENOM" id="CLU_012044_0_0_9"/>
<dbReference type="STRING" id="439292.Bsel_3024"/>
<proteinExistence type="predicted"/>
<feature type="domain" description="DNA-directed DNA polymerase family A palm" evidence="4">
    <location>
        <begin position="373"/>
        <end position="620"/>
    </location>
</feature>
<dbReference type="GO" id="GO:0003887">
    <property type="term" value="F:DNA-directed DNA polymerase activity"/>
    <property type="evidence" value="ECO:0007669"/>
    <property type="project" value="UniProtKB-KW"/>
</dbReference>
<keyword evidence="5" id="KW-0808">Transferase</keyword>
<dbReference type="Gene3D" id="1.10.150.20">
    <property type="entry name" value="5' to 3' exonuclease, C-terminal subdomain"/>
    <property type="match status" value="1"/>
</dbReference>
<dbReference type="KEGG" id="bse:Bsel_3024"/>
<evidence type="ECO:0000256" key="2">
    <source>
        <dbReference type="ARBA" id="ARBA00022705"/>
    </source>
</evidence>
<name>D6Y004_BACIE</name>
<dbReference type="AlphaFoldDB" id="D6Y004"/>
<dbReference type="GO" id="GO:0003677">
    <property type="term" value="F:DNA binding"/>
    <property type="evidence" value="ECO:0007669"/>
    <property type="project" value="InterPro"/>
</dbReference>
<evidence type="ECO:0000256" key="1">
    <source>
        <dbReference type="ARBA" id="ARBA00012417"/>
    </source>
</evidence>
<dbReference type="SUPFAM" id="SSF56672">
    <property type="entry name" value="DNA/RNA polymerases"/>
    <property type="match status" value="1"/>
</dbReference>
<evidence type="ECO:0000313" key="6">
    <source>
        <dbReference type="Proteomes" id="UP000000271"/>
    </source>
</evidence>
<dbReference type="Pfam" id="PF00476">
    <property type="entry name" value="DNA_pol_A"/>
    <property type="match status" value="1"/>
</dbReference>
<sequence length="655" mass="73323">MMSSANPSVLSIDIETFSNVDLKESGVYAYAEGEGFTILLLAYAFDDEEVIVVDLVQDEPIPTTVLKALIDPSIMKTAYNANFERTCLAAYLNQPMPTEQWHCSSVHALTLGLPGHLDGVANVLNLGDQKDNAGKALIRYFSVPCKPTASNGHRTRNLPEHDLEKWHAYKAYCRQDVEVERALRKRLASNPIPEKEQRLWELDQRMNDEGVRIDTDLVRQAIQLDAKEQALLLEEAKQITGLENPNSVAQLRDWLTSRGIETSGLAKKQVSDLLQTDLPGDVRRVLILRQMMSKTSVKKYEAMDRSICKDGHIRGLLQFYGANRTGRWAGRIVQAHNLPKHRIGDLDEARQLVKTGNYELITTLYGSLADLLSQLTRTAFIPKKGYRFVVSDFSAIEARVIAWLAGERWRMKVFEGHGKIYEASASQMFGVPIEEITKASPLRQKGKIAELALGYGGAKGALTQMGALEMGLSEDELPALVKAWRKANPNIVNLWYDLEKSAFEAVKWQKVVTAKSGIQFYGGSGLLRARLPSGRSLSYVRPQIGIDERFGREEITYEGVMQGSKQWGRISTYGGKIAENMVQAIARDCLAEAMLRLDAAGYQIRFHVHDEVVIEVPNEQDAKADIERIMSEPIDWAPGLPMNADSFETGYYKKD</sequence>
<evidence type="ECO:0000259" key="4">
    <source>
        <dbReference type="SMART" id="SM00482"/>
    </source>
</evidence>
<dbReference type="InterPro" id="IPR043502">
    <property type="entry name" value="DNA/RNA_pol_sf"/>
</dbReference>
<evidence type="ECO:0000256" key="3">
    <source>
        <dbReference type="ARBA" id="ARBA00049244"/>
    </source>
</evidence>
<dbReference type="InterPro" id="IPR002298">
    <property type="entry name" value="DNA_polymerase_A"/>
</dbReference>
<comment type="catalytic activity">
    <reaction evidence="3">
        <text>DNA(n) + a 2'-deoxyribonucleoside 5'-triphosphate = DNA(n+1) + diphosphate</text>
        <dbReference type="Rhea" id="RHEA:22508"/>
        <dbReference type="Rhea" id="RHEA-COMP:17339"/>
        <dbReference type="Rhea" id="RHEA-COMP:17340"/>
        <dbReference type="ChEBI" id="CHEBI:33019"/>
        <dbReference type="ChEBI" id="CHEBI:61560"/>
        <dbReference type="ChEBI" id="CHEBI:173112"/>
        <dbReference type="EC" id="2.7.7.7"/>
    </reaction>
</comment>
<dbReference type="EMBL" id="CP001791">
    <property type="protein sequence ID" value="ADI00506.1"/>
    <property type="molecule type" value="Genomic_DNA"/>
</dbReference>
<keyword evidence="5" id="KW-0548">Nucleotidyltransferase</keyword>
<protein>
    <recommendedName>
        <fullName evidence="1">DNA-directed DNA polymerase</fullName>
        <ecNumber evidence="1">2.7.7.7</ecNumber>
    </recommendedName>
</protein>
<dbReference type="SMART" id="SM00482">
    <property type="entry name" value="POLAc"/>
    <property type="match status" value="1"/>
</dbReference>
<dbReference type="PANTHER" id="PTHR10133">
    <property type="entry name" value="DNA POLYMERASE I"/>
    <property type="match status" value="1"/>
</dbReference>
<dbReference type="GO" id="GO:0006302">
    <property type="term" value="P:double-strand break repair"/>
    <property type="evidence" value="ECO:0007669"/>
    <property type="project" value="TreeGrafter"/>
</dbReference>
<keyword evidence="5" id="KW-0239">DNA-directed DNA polymerase</keyword>
<dbReference type="Proteomes" id="UP000000271">
    <property type="component" value="Chromosome"/>
</dbReference>
<dbReference type="CDD" id="cd08642">
    <property type="entry name" value="DNA_pol_A_pol_I_A"/>
    <property type="match status" value="1"/>
</dbReference>
<dbReference type="GO" id="GO:0006261">
    <property type="term" value="P:DNA-templated DNA replication"/>
    <property type="evidence" value="ECO:0007669"/>
    <property type="project" value="InterPro"/>
</dbReference>
<accession>D6Y004</accession>
<reference evidence="5" key="1">
    <citation type="submission" date="2009-10" db="EMBL/GenBank/DDBJ databases">
        <title>Complete sequence of Bacillus selenitireducens MLS10.</title>
        <authorList>
            <consortium name="US DOE Joint Genome Institute"/>
            <person name="Lucas S."/>
            <person name="Copeland A."/>
            <person name="Lapidus A."/>
            <person name="Glavina del Rio T."/>
            <person name="Dalin E."/>
            <person name="Tice H."/>
            <person name="Bruce D."/>
            <person name="Goodwin L."/>
            <person name="Pitluck S."/>
            <person name="Sims D."/>
            <person name="Brettin T."/>
            <person name="Detter J.C."/>
            <person name="Han C."/>
            <person name="Larimer F."/>
            <person name="Land M."/>
            <person name="Hauser L."/>
            <person name="Kyrpides N."/>
            <person name="Ovchinnikova G."/>
            <person name="Stolz J."/>
        </authorList>
    </citation>
    <scope>NUCLEOTIDE SEQUENCE [LARGE SCALE GENOMIC DNA]</scope>
    <source>
        <strain evidence="5">MLS10</strain>
    </source>
</reference>
<keyword evidence="6" id="KW-1185">Reference proteome</keyword>
<gene>
    <name evidence="5" type="ordered locus">Bsel_3024</name>
</gene>
<dbReference type="PANTHER" id="PTHR10133:SF27">
    <property type="entry name" value="DNA POLYMERASE NU"/>
    <property type="match status" value="1"/>
</dbReference>
<evidence type="ECO:0000313" key="5">
    <source>
        <dbReference type="EMBL" id="ADI00506.1"/>
    </source>
</evidence>
<dbReference type="EC" id="2.7.7.7" evidence="1"/>
<dbReference type="eggNOG" id="COG0749">
    <property type="taxonomic scope" value="Bacteria"/>
</dbReference>